<organism evidence="16 17">
    <name type="scientific">Stylonychia lemnae</name>
    <name type="common">Ciliate</name>
    <dbReference type="NCBI Taxonomy" id="5949"/>
    <lineage>
        <taxon>Eukaryota</taxon>
        <taxon>Sar</taxon>
        <taxon>Alveolata</taxon>
        <taxon>Ciliophora</taxon>
        <taxon>Intramacronucleata</taxon>
        <taxon>Spirotrichea</taxon>
        <taxon>Stichotrichia</taxon>
        <taxon>Sporadotrichida</taxon>
        <taxon>Oxytrichidae</taxon>
        <taxon>Stylonychinae</taxon>
        <taxon>Stylonychia</taxon>
    </lineage>
</organism>
<evidence type="ECO:0000256" key="5">
    <source>
        <dbReference type="ARBA" id="ARBA00022679"/>
    </source>
</evidence>
<dbReference type="Gene3D" id="1.10.510.10">
    <property type="entry name" value="Transferase(Phosphotransferase) domain 1"/>
    <property type="match status" value="1"/>
</dbReference>
<keyword evidence="9 13" id="KW-0067">ATP-binding</keyword>
<dbReference type="PANTHER" id="PTHR44899">
    <property type="entry name" value="CAMK FAMILY PROTEIN KINASE"/>
    <property type="match status" value="1"/>
</dbReference>
<dbReference type="PANTHER" id="PTHR44899:SF3">
    <property type="entry name" value="SERINE_THREONINE-PROTEIN KINASE NEK1"/>
    <property type="match status" value="1"/>
</dbReference>
<dbReference type="InterPro" id="IPR017441">
    <property type="entry name" value="Protein_kinase_ATP_BS"/>
</dbReference>
<feature type="region of interest" description="Disordered" evidence="14">
    <location>
        <begin position="511"/>
        <end position="565"/>
    </location>
</feature>
<dbReference type="CDD" id="cd08215">
    <property type="entry name" value="STKc_Nek"/>
    <property type="match status" value="1"/>
</dbReference>
<evidence type="ECO:0000256" key="2">
    <source>
        <dbReference type="ARBA" id="ARBA00010886"/>
    </source>
</evidence>
<dbReference type="InParanoid" id="A0A077ZT83"/>
<name>A0A077ZT83_STYLE</name>
<dbReference type="AlphaFoldDB" id="A0A077ZT83"/>
<evidence type="ECO:0000259" key="15">
    <source>
        <dbReference type="PROSITE" id="PS50011"/>
    </source>
</evidence>
<comment type="similarity">
    <text evidence="2">Belongs to the protein kinase superfamily. NEK Ser/Thr protein kinase family. NIMA subfamily.</text>
</comment>
<feature type="domain" description="Protein kinase" evidence="15">
    <location>
        <begin position="26"/>
        <end position="281"/>
    </location>
</feature>
<feature type="compositionally biased region" description="Polar residues" evidence="14">
    <location>
        <begin position="511"/>
        <end position="530"/>
    </location>
</feature>
<protein>
    <recommendedName>
        <fullName evidence="3">non-specific serine/threonine protein kinase</fullName>
        <ecNumber evidence="3">2.7.11.1</ecNumber>
    </recommendedName>
</protein>
<dbReference type="FunFam" id="3.30.200.20:FF:000097">
    <property type="entry name" value="Probable serine/threonine-protein kinase nek1"/>
    <property type="match status" value="1"/>
</dbReference>
<feature type="compositionally biased region" description="Basic and acidic residues" evidence="14">
    <location>
        <begin position="533"/>
        <end position="542"/>
    </location>
</feature>
<dbReference type="GO" id="GO:0046872">
    <property type="term" value="F:metal ion binding"/>
    <property type="evidence" value="ECO:0007669"/>
    <property type="project" value="UniProtKB-KW"/>
</dbReference>
<evidence type="ECO:0000256" key="1">
    <source>
        <dbReference type="ARBA" id="ARBA00001946"/>
    </source>
</evidence>
<dbReference type="SUPFAM" id="SSF56112">
    <property type="entry name" value="Protein kinase-like (PK-like)"/>
    <property type="match status" value="1"/>
</dbReference>
<keyword evidence="7 13" id="KW-0547">Nucleotide-binding</keyword>
<dbReference type="InterPro" id="IPR000719">
    <property type="entry name" value="Prot_kinase_dom"/>
</dbReference>
<evidence type="ECO:0000313" key="16">
    <source>
        <dbReference type="EMBL" id="CDW72535.1"/>
    </source>
</evidence>
<dbReference type="InterPro" id="IPR011009">
    <property type="entry name" value="Kinase-like_dom_sf"/>
</dbReference>
<dbReference type="EMBL" id="CCKQ01001429">
    <property type="protein sequence ID" value="CDW72535.1"/>
    <property type="molecule type" value="Genomic_DNA"/>
</dbReference>
<keyword evidence="17" id="KW-1185">Reference proteome</keyword>
<evidence type="ECO:0000256" key="9">
    <source>
        <dbReference type="ARBA" id="ARBA00022840"/>
    </source>
</evidence>
<keyword evidence="8 16" id="KW-0418">Kinase</keyword>
<keyword evidence="4" id="KW-0723">Serine/threonine-protein kinase</keyword>
<comment type="cofactor">
    <cofactor evidence="1">
        <name>Mg(2+)</name>
        <dbReference type="ChEBI" id="CHEBI:18420"/>
    </cofactor>
</comment>
<reference evidence="16 17" key="1">
    <citation type="submission" date="2014-06" db="EMBL/GenBank/DDBJ databases">
        <authorList>
            <person name="Swart Estienne"/>
        </authorList>
    </citation>
    <scope>NUCLEOTIDE SEQUENCE [LARGE SCALE GENOMIC DNA]</scope>
    <source>
        <strain evidence="16 17">130c</strain>
    </source>
</reference>
<evidence type="ECO:0000256" key="8">
    <source>
        <dbReference type="ARBA" id="ARBA00022777"/>
    </source>
</evidence>
<dbReference type="PROSITE" id="PS50011">
    <property type="entry name" value="PROTEIN_KINASE_DOM"/>
    <property type="match status" value="1"/>
</dbReference>
<evidence type="ECO:0000256" key="3">
    <source>
        <dbReference type="ARBA" id="ARBA00012513"/>
    </source>
</evidence>
<dbReference type="InterPro" id="IPR051131">
    <property type="entry name" value="NEK_Ser/Thr_kinase_NIMA"/>
</dbReference>
<feature type="compositionally biased region" description="Acidic residues" evidence="14">
    <location>
        <begin position="591"/>
        <end position="603"/>
    </location>
</feature>
<dbReference type="SMART" id="SM00220">
    <property type="entry name" value="S_TKc"/>
    <property type="match status" value="1"/>
</dbReference>
<dbReference type="OrthoDB" id="248923at2759"/>
<evidence type="ECO:0000256" key="6">
    <source>
        <dbReference type="ARBA" id="ARBA00022723"/>
    </source>
</evidence>
<dbReference type="GO" id="GO:0004674">
    <property type="term" value="F:protein serine/threonine kinase activity"/>
    <property type="evidence" value="ECO:0007669"/>
    <property type="project" value="UniProtKB-KW"/>
</dbReference>
<dbReference type="GO" id="GO:0005524">
    <property type="term" value="F:ATP binding"/>
    <property type="evidence" value="ECO:0007669"/>
    <property type="project" value="UniProtKB-UniRule"/>
</dbReference>
<gene>
    <name evidence="16" type="primary">Contig5042.g5397</name>
    <name evidence="16" type="ORF">STYLEM_1497</name>
</gene>
<dbReference type="FunFam" id="1.10.510.10:FF:000172">
    <property type="entry name" value="serine/threonine-protein kinase Nek1 isoform X1"/>
    <property type="match status" value="1"/>
</dbReference>
<dbReference type="Pfam" id="PF00069">
    <property type="entry name" value="Pkinase"/>
    <property type="match status" value="1"/>
</dbReference>
<dbReference type="EC" id="2.7.11.1" evidence="3"/>
<dbReference type="PROSITE" id="PS00108">
    <property type="entry name" value="PROTEIN_KINASE_ST"/>
    <property type="match status" value="1"/>
</dbReference>
<feature type="compositionally biased region" description="Basic and acidic residues" evidence="14">
    <location>
        <begin position="432"/>
        <end position="458"/>
    </location>
</feature>
<dbReference type="InterPro" id="IPR008271">
    <property type="entry name" value="Ser/Thr_kinase_AS"/>
</dbReference>
<comment type="catalytic activity">
    <reaction evidence="12">
        <text>L-seryl-[protein] + ATP = O-phospho-L-seryl-[protein] + ADP + H(+)</text>
        <dbReference type="Rhea" id="RHEA:17989"/>
        <dbReference type="Rhea" id="RHEA-COMP:9863"/>
        <dbReference type="Rhea" id="RHEA-COMP:11604"/>
        <dbReference type="ChEBI" id="CHEBI:15378"/>
        <dbReference type="ChEBI" id="CHEBI:29999"/>
        <dbReference type="ChEBI" id="CHEBI:30616"/>
        <dbReference type="ChEBI" id="CHEBI:83421"/>
        <dbReference type="ChEBI" id="CHEBI:456216"/>
        <dbReference type="EC" id="2.7.11.1"/>
    </reaction>
</comment>
<evidence type="ECO:0000256" key="14">
    <source>
        <dbReference type="SAM" id="MobiDB-lite"/>
    </source>
</evidence>
<evidence type="ECO:0000256" key="11">
    <source>
        <dbReference type="ARBA" id="ARBA00047899"/>
    </source>
</evidence>
<dbReference type="PROSITE" id="PS00107">
    <property type="entry name" value="PROTEIN_KINASE_ATP"/>
    <property type="match status" value="1"/>
</dbReference>
<dbReference type="OMA" id="RIMRIED"/>
<evidence type="ECO:0000256" key="10">
    <source>
        <dbReference type="ARBA" id="ARBA00022842"/>
    </source>
</evidence>
<keyword evidence="5" id="KW-0808">Transferase</keyword>
<sequence length="776" mass="89851">MQGYGNSNYIQGQNDNKGGGQSFEVYKKIKLLGQGAFGKAFLVECQSDKTLAVIKQVDIGGMSMKEREDTLKEAKILEVFNHPNIVRFREVYKTKKGKLCIVMDYADGGDLQKLIQAQLGKAFSENQILDWFTQISLAMKHIHDRKILHRDIKCQNIFLTRSKMIKMGDFGIARVLNHTHEVARSMVGTPYYLSPEIIQGRPYSFKSDIWSLGVMFYELCALKPPFDGTNIHFLGMKIVKGEYPPLPSQFSREIKNLIAQMLNLDVSKRITINQVLKTPIIARRIKQFLNEDVFKDEFSHTILHKHNVMIHGPIVKPPTQLPQLDKPPLSRQPSAPQIQQQQYQRPVQNPVMNKQSPAPLPQPLQQQPQAFQKQASPGRFNPSPVVGTPSAQNQVNNVFNRNPPSAQRQQEPPASDQQRIGFPYNNPQNAVDRFERERQERLKKQEEEKKMKEEKHKAMLDDIKKKKEEFIVKNAPQNQQQQQNQYNKIGQRDQIKDQIVGVKNKIHELYSRQNSAQSQLATEESGSKTPRNVFDDRRDRTPPKVAISNLRQRTPQQQEEEKKQQREFNNKYIEDQYAQYVKQLNNVLDNKDDEQDNNNDDDASQPLENEQDGINNNQENLGPEQDRDDDADFDITPTKIQERQDQLKDFEIEENEPFNLADLRVSMVQKPDELRESTNFFEQMLREQVGDVKYRKAAQIIDKFKGGEIFFEKYEQALVKVLEREVFKNEESIAVEFIRQYSSYSIMKQSMNGGGANAFYFGIGENYSNQNNYLFI</sequence>
<evidence type="ECO:0000256" key="7">
    <source>
        <dbReference type="ARBA" id="ARBA00022741"/>
    </source>
</evidence>
<feature type="binding site" evidence="13">
    <location>
        <position position="55"/>
    </location>
    <ligand>
        <name>ATP</name>
        <dbReference type="ChEBI" id="CHEBI:30616"/>
    </ligand>
</feature>
<evidence type="ECO:0000313" key="17">
    <source>
        <dbReference type="Proteomes" id="UP000039865"/>
    </source>
</evidence>
<feature type="region of interest" description="Disordered" evidence="14">
    <location>
        <begin position="590"/>
        <end position="632"/>
    </location>
</feature>
<feature type="compositionally biased region" description="Low complexity" evidence="14">
    <location>
        <begin position="332"/>
        <end position="377"/>
    </location>
</feature>
<evidence type="ECO:0000256" key="13">
    <source>
        <dbReference type="PROSITE-ProRule" id="PRU10141"/>
    </source>
</evidence>
<keyword evidence="10" id="KW-0460">Magnesium</keyword>
<dbReference type="Proteomes" id="UP000039865">
    <property type="component" value="Unassembled WGS sequence"/>
</dbReference>
<proteinExistence type="inferred from homology"/>
<feature type="compositionally biased region" description="Polar residues" evidence="14">
    <location>
        <begin position="389"/>
        <end position="418"/>
    </location>
</feature>
<dbReference type="Gene3D" id="3.30.200.20">
    <property type="entry name" value="Phosphorylase Kinase, domain 1"/>
    <property type="match status" value="1"/>
</dbReference>
<accession>A0A077ZT83</accession>
<keyword evidence="6" id="KW-0479">Metal-binding</keyword>
<comment type="catalytic activity">
    <reaction evidence="11">
        <text>L-threonyl-[protein] + ATP = O-phospho-L-threonyl-[protein] + ADP + H(+)</text>
        <dbReference type="Rhea" id="RHEA:46608"/>
        <dbReference type="Rhea" id="RHEA-COMP:11060"/>
        <dbReference type="Rhea" id="RHEA-COMP:11605"/>
        <dbReference type="ChEBI" id="CHEBI:15378"/>
        <dbReference type="ChEBI" id="CHEBI:30013"/>
        <dbReference type="ChEBI" id="CHEBI:30616"/>
        <dbReference type="ChEBI" id="CHEBI:61977"/>
        <dbReference type="ChEBI" id="CHEBI:456216"/>
        <dbReference type="EC" id="2.7.11.1"/>
    </reaction>
</comment>
<feature type="compositionally biased region" description="Polar residues" evidence="14">
    <location>
        <begin position="606"/>
        <end position="620"/>
    </location>
</feature>
<evidence type="ECO:0000256" key="4">
    <source>
        <dbReference type="ARBA" id="ARBA00022527"/>
    </source>
</evidence>
<feature type="region of interest" description="Disordered" evidence="14">
    <location>
        <begin position="314"/>
        <end position="458"/>
    </location>
</feature>
<evidence type="ECO:0000256" key="12">
    <source>
        <dbReference type="ARBA" id="ARBA00048679"/>
    </source>
</evidence>